<dbReference type="EMBL" id="FMWL01000022">
    <property type="protein sequence ID" value="SCZ81739.1"/>
    <property type="molecule type" value="Genomic_DNA"/>
</dbReference>
<evidence type="ECO:0000313" key="2">
    <source>
        <dbReference type="EMBL" id="SCZ81739.1"/>
    </source>
</evidence>
<feature type="transmembrane region" description="Helical" evidence="1">
    <location>
        <begin position="25"/>
        <end position="45"/>
    </location>
</feature>
<evidence type="ECO:0000256" key="1">
    <source>
        <dbReference type="SAM" id="Phobius"/>
    </source>
</evidence>
<proteinExistence type="predicted"/>
<dbReference type="Proteomes" id="UP000199208">
    <property type="component" value="Unassembled WGS sequence"/>
</dbReference>
<keyword evidence="3" id="KW-1185">Reference proteome</keyword>
<dbReference type="OrthoDB" id="1707667at2"/>
<keyword evidence="1" id="KW-0472">Membrane</keyword>
<dbReference type="InterPro" id="IPR007813">
    <property type="entry name" value="PilN"/>
</dbReference>
<dbReference type="Pfam" id="PF05137">
    <property type="entry name" value="PilN"/>
    <property type="match status" value="1"/>
</dbReference>
<sequence>MRDYNFFEPYVDRNRKSSSTSNVNYPLIIALLVIIVAALPVFNLVQSFMLDSEIDILQADVLNHPKYPLLAEADMMRAGIIDGKVRLETLKNMDTVLTGQEWLDEPFLFSLMGTVPRDLEIKNMALNPGKEIQISGSATNKPAIAELEFNLRNTQRFENLLVRSINNTETGFYDFTMTLSVKGVGEDASN</sequence>
<gene>
    <name evidence="2" type="ORF">SAMN03080599_02979</name>
</gene>
<reference evidence="2 3" key="1">
    <citation type="submission" date="2016-10" db="EMBL/GenBank/DDBJ databases">
        <authorList>
            <person name="de Groot N.N."/>
        </authorList>
    </citation>
    <scope>NUCLEOTIDE SEQUENCE [LARGE SCALE GENOMIC DNA]</scope>
    <source>
        <strain evidence="2 3">DSM 2784</strain>
    </source>
</reference>
<evidence type="ECO:0000313" key="3">
    <source>
        <dbReference type="Proteomes" id="UP000199208"/>
    </source>
</evidence>
<dbReference type="AlphaFoldDB" id="A0A1G5S7Z0"/>
<keyword evidence="1" id="KW-0812">Transmembrane</keyword>
<dbReference type="RefSeq" id="WP_092592857.1">
    <property type="nucleotide sequence ID" value="NZ_FMWL01000022.1"/>
</dbReference>
<accession>A0A1G5S7Z0</accession>
<keyword evidence="1" id="KW-1133">Transmembrane helix</keyword>
<protein>
    <submittedName>
        <fullName evidence="2">Fimbrial assembly protein (PilN)</fullName>
    </submittedName>
</protein>
<name>A0A1G5S7Z0_9FIRM</name>
<dbReference type="STRING" id="1120920.SAMN03080599_02979"/>
<organism evidence="2 3">
    <name type="scientific">Acidaminobacter hydrogenoformans DSM 2784</name>
    <dbReference type="NCBI Taxonomy" id="1120920"/>
    <lineage>
        <taxon>Bacteria</taxon>
        <taxon>Bacillati</taxon>
        <taxon>Bacillota</taxon>
        <taxon>Clostridia</taxon>
        <taxon>Peptostreptococcales</taxon>
        <taxon>Acidaminobacteraceae</taxon>
        <taxon>Acidaminobacter</taxon>
    </lineage>
</organism>